<dbReference type="InterPro" id="IPR003959">
    <property type="entry name" value="ATPase_AAA_core"/>
</dbReference>
<comment type="caution">
    <text evidence="3">The sequence shown here is derived from an EMBL/GenBank/DDBJ whole genome shotgun (WGS) entry which is preliminary data.</text>
</comment>
<evidence type="ECO:0000256" key="1">
    <source>
        <dbReference type="SAM" id="MobiDB-lite"/>
    </source>
</evidence>
<dbReference type="InterPro" id="IPR027417">
    <property type="entry name" value="P-loop_NTPase"/>
</dbReference>
<gene>
    <name evidence="3" type="ORF">EXU48_00785</name>
</gene>
<proteinExistence type="predicted"/>
<dbReference type="Pfam" id="PF22977">
    <property type="entry name" value="WHD"/>
    <property type="match status" value="1"/>
</dbReference>
<dbReference type="Pfam" id="PF00004">
    <property type="entry name" value="AAA"/>
    <property type="match status" value="1"/>
</dbReference>
<feature type="region of interest" description="Disordered" evidence="1">
    <location>
        <begin position="362"/>
        <end position="384"/>
    </location>
</feature>
<dbReference type="InterPro" id="IPR003593">
    <property type="entry name" value="AAA+_ATPase"/>
</dbReference>
<keyword evidence="4" id="KW-1185">Reference proteome</keyword>
<name>A0ABY2E9H0_9MICO</name>
<dbReference type="Proteomes" id="UP000504882">
    <property type="component" value="Unassembled WGS sequence"/>
</dbReference>
<dbReference type="PANTHER" id="PTHR46411:SF2">
    <property type="entry name" value="AAA+ ATPASE DOMAIN-CONTAINING PROTEIN"/>
    <property type="match status" value="1"/>
</dbReference>
<dbReference type="SMART" id="SM00382">
    <property type="entry name" value="AAA"/>
    <property type="match status" value="1"/>
</dbReference>
<evidence type="ECO:0000259" key="2">
    <source>
        <dbReference type="SMART" id="SM00382"/>
    </source>
</evidence>
<sequence length="712" mass="75893">MAHLLGRLGVLEERIRALVAERRAHDPQPDDPFRGLYLSDEAIEAILERRPGPAQPTPASVRLADCEREADAAQHAGARLRLREVTDRFGLDPLDVDLLLLALAADVDPRFGQFFGYLNDDVTRRRPTVAVALTLCDRPLGSGAARAHLIHGPLIAGGLVRMDDADQPFPVRSLRIPDRVAAHLLGDDEPDPALAGVLTPAPDTAWGDIDPLTRALAAGVDLIHLKEAATGSGRLLGIGALHALGRDAVVLDLHQLAAALDPPGLVDLAVREARLGGAGVVAGPVEALAETSAARSALTALTTTLTKPSATGPARSGRDVPVLLVGSAPWDPAWAARAPLLVDVPASTDAERAALWARALADPGPEPSRAAPTSPPGPDPAFDPEELDVAAATSQYRLDPEQVVRAARAAQVQARLDGGRIAAEHLRRGARAENGTALDRLARRIEPAVGWPDLVLPPATLTGLRELSLRARHRERVLGDWRMRPGGGRGHGVAALFAGDSGTGKTMSAEVVAGDLGLELYVVDLATVMDKYIGETEKNLERIFAGAARLNAVLLFDEADAVFGKRSEVKDAHDRYANVESAYLLQRIESFDGLLILTTNLRANIDEAFTRRLDVLVDFPLPDVEYRLALWDQCLGAVVPRADDLDLVFCAEAFALAGGAIRSSAVTAAYLAAADGGRLGMVHLVTAVQREYRKMGRLSLPSEFGRYWDLIG</sequence>
<reference evidence="3 4" key="1">
    <citation type="submission" date="2019-03" db="EMBL/GenBank/DDBJ databases">
        <title>Genomic features of bacteria from cold environments.</title>
        <authorList>
            <person name="Shen L."/>
        </authorList>
    </citation>
    <scope>NUCLEOTIDE SEQUENCE [LARGE SCALE GENOMIC DNA]</scope>
    <source>
        <strain evidence="4">T3246-1</strain>
    </source>
</reference>
<dbReference type="EMBL" id="SMNA01000001">
    <property type="protein sequence ID" value="TDE99155.1"/>
    <property type="molecule type" value="Genomic_DNA"/>
</dbReference>
<keyword evidence="3" id="KW-0067">ATP-binding</keyword>
<evidence type="ECO:0000313" key="3">
    <source>
        <dbReference type="EMBL" id="TDE99155.1"/>
    </source>
</evidence>
<protein>
    <submittedName>
        <fullName evidence="3">ATP-binding protein</fullName>
    </submittedName>
</protein>
<organism evidence="3 4">
    <name type="scientific">Occultella glacieicola</name>
    <dbReference type="NCBI Taxonomy" id="2518684"/>
    <lineage>
        <taxon>Bacteria</taxon>
        <taxon>Bacillati</taxon>
        <taxon>Actinomycetota</taxon>
        <taxon>Actinomycetes</taxon>
        <taxon>Micrococcales</taxon>
        <taxon>Ruaniaceae</taxon>
        <taxon>Occultella</taxon>
    </lineage>
</organism>
<dbReference type="SUPFAM" id="SSF52540">
    <property type="entry name" value="P-loop containing nucleoside triphosphate hydrolases"/>
    <property type="match status" value="1"/>
</dbReference>
<dbReference type="Gene3D" id="3.40.50.300">
    <property type="entry name" value="P-loop containing nucleotide triphosphate hydrolases"/>
    <property type="match status" value="1"/>
</dbReference>
<dbReference type="PANTHER" id="PTHR46411">
    <property type="entry name" value="FAMILY ATPASE, PUTATIVE-RELATED"/>
    <property type="match status" value="1"/>
</dbReference>
<dbReference type="GO" id="GO:0005524">
    <property type="term" value="F:ATP binding"/>
    <property type="evidence" value="ECO:0007669"/>
    <property type="project" value="UniProtKB-KW"/>
</dbReference>
<keyword evidence="3" id="KW-0547">Nucleotide-binding</keyword>
<dbReference type="CDD" id="cd19481">
    <property type="entry name" value="RecA-like_protease"/>
    <property type="match status" value="1"/>
</dbReference>
<evidence type="ECO:0000313" key="4">
    <source>
        <dbReference type="Proteomes" id="UP000504882"/>
    </source>
</evidence>
<dbReference type="InterPro" id="IPR054472">
    <property type="entry name" value="WHD"/>
</dbReference>
<accession>A0ABY2E9H0</accession>
<feature type="domain" description="AAA+ ATPase" evidence="2">
    <location>
        <begin position="491"/>
        <end position="623"/>
    </location>
</feature>